<feature type="compositionally biased region" description="Polar residues" evidence="1">
    <location>
        <begin position="32"/>
        <end position="55"/>
    </location>
</feature>
<sequence>MPPTGGDFTDIAPPDLTPNTRSEAEEALRRNSLAQTDSAAPTSSAHGSNEAQQAYHQPHGMRRTNSAYATALEQLSQKQQAEEMDSITTGSGATVPLPAPGEGVVPLRTGVGAGQAEVVEKARPRGLSLGMLGRIPSWNEQDKKHLVCGAIGLMEAPAKGDKGYDSGADEKGVGGV</sequence>
<dbReference type="Proteomes" id="UP000800097">
    <property type="component" value="Unassembled WGS sequence"/>
</dbReference>
<gene>
    <name evidence="2" type="ORF">EI97DRAFT_371031</name>
</gene>
<dbReference type="EMBL" id="ML986486">
    <property type="protein sequence ID" value="KAF2279335.1"/>
    <property type="molecule type" value="Genomic_DNA"/>
</dbReference>
<dbReference type="AlphaFoldDB" id="A0A6A6JSU4"/>
<feature type="compositionally biased region" description="Polar residues" evidence="1">
    <location>
        <begin position="63"/>
        <end position="79"/>
    </location>
</feature>
<evidence type="ECO:0000313" key="2">
    <source>
        <dbReference type="EMBL" id="KAF2279335.1"/>
    </source>
</evidence>
<organism evidence="2 3">
    <name type="scientific">Westerdykella ornata</name>
    <dbReference type="NCBI Taxonomy" id="318751"/>
    <lineage>
        <taxon>Eukaryota</taxon>
        <taxon>Fungi</taxon>
        <taxon>Dikarya</taxon>
        <taxon>Ascomycota</taxon>
        <taxon>Pezizomycotina</taxon>
        <taxon>Dothideomycetes</taxon>
        <taxon>Pleosporomycetidae</taxon>
        <taxon>Pleosporales</taxon>
        <taxon>Sporormiaceae</taxon>
        <taxon>Westerdykella</taxon>
    </lineage>
</organism>
<keyword evidence="3" id="KW-1185">Reference proteome</keyword>
<dbReference type="GeneID" id="54548442"/>
<evidence type="ECO:0000313" key="3">
    <source>
        <dbReference type="Proteomes" id="UP000800097"/>
    </source>
</evidence>
<evidence type="ECO:0000256" key="1">
    <source>
        <dbReference type="SAM" id="MobiDB-lite"/>
    </source>
</evidence>
<proteinExistence type="predicted"/>
<dbReference type="OrthoDB" id="3795253at2759"/>
<name>A0A6A6JSU4_WESOR</name>
<reference evidence="2" key="1">
    <citation type="journal article" date="2020" name="Stud. Mycol.">
        <title>101 Dothideomycetes genomes: a test case for predicting lifestyles and emergence of pathogens.</title>
        <authorList>
            <person name="Haridas S."/>
            <person name="Albert R."/>
            <person name="Binder M."/>
            <person name="Bloem J."/>
            <person name="Labutti K."/>
            <person name="Salamov A."/>
            <person name="Andreopoulos B."/>
            <person name="Baker S."/>
            <person name="Barry K."/>
            <person name="Bills G."/>
            <person name="Bluhm B."/>
            <person name="Cannon C."/>
            <person name="Castanera R."/>
            <person name="Culley D."/>
            <person name="Daum C."/>
            <person name="Ezra D."/>
            <person name="Gonzalez J."/>
            <person name="Henrissat B."/>
            <person name="Kuo A."/>
            <person name="Liang C."/>
            <person name="Lipzen A."/>
            <person name="Lutzoni F."/>
            <person name="Magnuson J."/>
            <person name="Mondo S."/>
            <person name="Nolan M."/>
            <person name="Ohm R."/>
            <person name="Pangilinan J."/>
            <person name="Park H.-J."/>
            <person name="Ramirez L."/>
            <person name="Alfaro M."/>
            <person name="Sun H."/>
            <person name="Tritt A."/>
            <person name="Yoshinaga Y."/>
            <person name="Zwiers L.-H."/>
            <person name="Turgeon B."/>
            <person name="Goodwin S."/>
            <person name="Spatafora J."/>
            <person name="Crous P."/>
            <person name="Grigoriev I."/>
        </authorList>
    </citation>
    <scope>NUCLEOTIDE SEQUENCE</scope>
    <source>
        <strain evidence="2">CBS 379.55</strain>
    </source>
</reference>
<accession>A0A6A6JSU4</accession>
<feature type="region of interest" description="Disordered" evidence="1">
    <location>
        <begin position="1"/>
        <end position="102"/>
    </location>
</feature>
<dbReference type="RefSeq" id="XP_033656874.1">
    <property type="nucleotide sequence ID" value="XM_033795267.1"/>
</dbReference>
<protein>
    <submittedName>
        <fullName evidence="2">Uncharacterized protein</fullName>
    </submittedName>
</protein>